<comment type="caution">
    <text evidence="4">The sequence shown here is derived from an EMBL/GenBank/DDBJ whole genome shotgun (WGS) entry which is preliminary data.</text>
</comment>
<protein>
    <submittedName>
        <fullName evidence="4">Uncharacterized protein</fullName>
    </submittedName>
</protein>
<dbReference type="Pfam" id="PF26078">
    <property type="entry name" value="Baseplate_J_M"/>
    <property type="match status" value="1"/>
</dbReference>
<gene>
    <name evidence="4" type="ORF">BGI32_04130</name>
</gene>
<comment type="similarity">
    <text evidence="1">Belongs to the Mu gp47/PBSX XkdT family.</text>
</comment>
<evidence type="ECO:0000259" key="2">
    <source>
        <dbReference type="Pfam" id="PF26078"/>
    </source>
</evidence>
<organism evidence="4 5">
    <name type="scientific">Snodgrassella alvi</name>
    <dbReference type="NCBI Taxonomy" id="1196083"/>
    <lineage>
        <taxon>Bacteria</taxon>
        <taxon>Pseudomonadati</taxon>
        <taxon>Pseudomonadota</taxon>
        <taxon>Betaproteobacteria</taxon>
        <taxon>Neisseriales</taxon>
        <taxon>Neisseriaceae</taxon>
        <taxon>Snodgrassella</taxon>
    </lineage>
</organism>
<feature type="domain" description="Baseplate J-like C-terminal" evidence="3">
    <location>
        <begin position="265"/>
        <end position="348"/>
    </location>
</feature>
<feature type="domain" description="Baseplate J-like central" evidence="2">
    <location>
        <begin position="188"/>
        <end position="253"/>
    </location>
</feature>
<evidence type="ECO:0000256" key="1">
    <source>
        <dbReference type="ARBA" id="ARBA00038087"/>
    </source>
</evidence>
<dbReference type="InterPro" id="IPR058530">
    <property type="entry name" value="Baseplate_J-like_C"/>
</dbReference>
<accession>A0A2N9WUU9</accession>
<reference evidence="4 5" key="1">
    <citation type="journal article" date="2017" name="MBio">
        <title>Type VI secretion-mediated competition in the bee gut microbiome.</title>
        <authorList>
            <person name="Steele M.I."/>
            <person name="Kwong W.K."/>
            <person name="Powell J.E."/>
            <person name="Whiteley M."/>
            <person name="Moran N.A."/>
        </authorList>
    </citation>
    <scope>NUCLEOTIDE SEQUENCE [LARGE SCALE GENOMIC DNA]</scope>
    <source>
        <strain evidence="4 5">App2-2</strain>
    </source>
</reference>
<evidence type="ECO:0000259" key="3">
    <source>
        <dbReference type="Pfam" id="PF26079"/>
    </source>
</evidence>
<dbReference type="Pfam" id="PF26079">
    <property type="entry name" value="Baseplate_J_C"/>
    <property type="match status" value="1"/>
</dbReference>
<dbReference type="RefSeq" id="WP_100113392.1">
    <property type="nucleotide sequence ID" value="NZ_MDVB01000053.1"/>
</dbReference>
<dbReference type="PANTHER" id="PTHR37829">
    <property type="entry name" value="PHAGE-LIKE ELEMENT PBSX PROTEIN XKDT"/>
    <property type="match status" value="1"/>
</dbReference>
<name>A0A2N9WUU9_9NEIS</name>
<sequence length="350" mass="37985">MHNIPTFEEIRHAILRDMVSLNPQADVSSDSDNYIRASSLASCATGQYAHQAWILRQFFPDTADTEFLERHCNLRGIRRKHATSASGTAIARGIPGSLIEAKLQIICGEHLYTVQQQAVIGNEGTAVLSIQAHEAGAASNQHNKAAQFMAAPIGVSSDVEIIQATGGTDVESDTSLLNRLLDLLRRPPAGGNKYDYRAWALSVDGVTSAYVYPLRRGLGTVDIVITSNNNLPSDEIVSKVQAYIDSVRPVTAKNSFVIKPDVTRVDIKVKVRLSDANLDRAAADIRQALQEHFSALKPGDSVIASQLEAVISDVSGVIDRKMTQPAANLIAETSKKIEWFMLGKVDVSLL</sequence>
<evidence type="ECO:0000313" key="4">
    <source>
        <dbReference type="EMBL" id="PIT16612.1"/>
    </source>
</evidence>
<proteinExistence type="inferred from homology"/>
<dbReference type="PANTHER" id="PTHR37829:SF3">
    <property type="entry name" value="PROTEIN JAYE-RELATED"/>
    <property type="match status" value="1"/>
</dbReference>
<dbReference type="InterPro" id="IPR052399">
    <property type="entry name" value="Phage_Baseplate_Assmbl_Protein"/>
</dbReference>
<dbReference type="InterPro" id="IPR058531">
    <property type="entry name" value="Baseplate_J_M"/>
</dbReference>
<dbReference type="AlphaFoldDB" id="A0A2N9WUU9"/>
<evidence type="ECO:0000313" key="5">
    <source>
        <dbReference type="Proteomes" id="UP000231293"/>
    </source>
</evidence>
<dbReference type="EMBL" id="MDVB01000053">
    <property type="protein sequence ID" value="PIT16612.1"/>
    <property type="molecule type" value="Genomic_DNA"/>
</dbReference>
<dbReference type="Proteomes" id="UP000231293">
    <property type="component" value="Unassembled WGS sequence"/>
</dbReference>